<dbReference type="CDD" id="cd06257">
    <property type="entry name" value="DnaJ"/>
    <property type="match status" value="1"/>
</dbReference>
<dbReference type="InterPro" id="IPR036869">
    <property type="entry name" value="J_dom_sf"/>
</dbReference>
<feature type="region of interest" description="Disordered" evidence="1">
    <location>
        <begin position="104"/>
        <end position="123"/>
    </location>
</feature>
<gene>
    <name evidence="3" type="ORF">SAMN06297251_113103</name>
</gene>
<reference evidence="3 4" key="1">
    <citation type="submission" date="2017-04" db="EMBL/GenBank/DDBJ databases">
        <authorList>
            <person name="Afonso C.L."/>
            <person name="Miller P.J."/>
            <person name="Scott M.A."/>
            <person name="Spackman E."/>
            <person name="Goraichik I."/>
            <person name="Dimitrov K.M."/>
            <person name="Suarez D.L."/>
            <person name="Swayne D.E."/>
        </authorList>
    </citation>
    <scope>NUCLEOTIDE SEQUENCE [LARGE SCALE GENOMIC DNA]</scope>
    <source>
        <strain evidence="3 4">CGMCC 1.10972</strain>
    </source>
</reference>
<evidence type="ECO:0000256" key="1">
    <source>
        <dbReference type="SAM" id="MobiDB-lite"/>
    </source>
</evidence>
<dbReference type="OrthoDB" id="9786294at2"/>
<name>A0A1W2D9G4_9HYPH</name>
<dbReference type="RefSeq" id="WP_084410990.1">
    <property type="nucleotide sequence ID" value="NZ_FWXR01000013.1"/>
</dbReference>
<dbReference type="PRINTS" id="PR00625">
    <property type="entry name" value="JDOMAIN"/>
</dbReference>
<feature type="domain" description="J" evidence="2">
    <location>
        <begin position="154"/>
        <end position="211"/>
    </location>
</feature>
<dbReference type="InterPro" id="IPR001623">
    <property type="entry name" value="DnaJ_domain"/>
</dbReference>
<evidence type="ECO:0000313" key="3">
    <source>
        <dbReference type="EMBL" id="SMC94085.1"/>
    </source>
</evidence>
<dbReference type="SUPFAM" id="SSF46565">
    <property type="entry name" value="Chaperone J-domain"/>
    <property type="match status" value="1"/>
</dbReference>
<proteinExistence type="predicted"/>
<dbReference type="EMBL" id="FWXR01000013">
    <property type="protein sequence ID" value="SMC94085.1"/>
    <property type="molecule type" value="Genomic_DNA"/>
</dbReference>
<evidence type="ECO:0000259" key="2">
    <source>
        <dbReference type="PROSITE" id="PS50076"/>
    </source>
</evidence>
<sequence length="212" mass="23548">MKLDSKYFDTIRVKRRGSGTGPKPKPATPECAWEGCNEPGVHRAPMGRDYEGQYLNFCIEHVRQYNKSYNYFSGLDDKDVQKYLKDSLTGHRPTWSMGHNGSVPPGAAAGAAGAGAGPARARRGRGRAKFDMFGDDEAAQRQAARRRVRPLEQKALETLNLEQGATGEAVRARYKELVKQLHPDANGGDRGHEDRLRDVIQAYKLLKQSGFC</sequence>
<organism evidence="3 4">
    <name type="scientific">Fulvimarina manganoxydans</name>
    <dbReference type="NCBI Taxonomy" id="937218"/>
    <lineage>
        <taxon>Bacteria</taxon>
        <taxon>Pseudomonadati</taxon>
        <taxon>Pseudomonadota</taxon>
        <taxon>Alphaproteobacteria</taxon>
        <taxon>Hyphomicrobiales</taxon>
        <taxon>Aurantimonadaceae</taxon>
        <taxon>Fulvimarina</taxon>
    </lineage>
</organism>
<dbReference type="AlphaFoldDB" id="A0A1W2D9G4"/>
<dbReference type="PROSITE" id="PS50076">
    <property type="entry name" value="DNAJ_2"/>
    <property type="match status" value="1"/>
</dbReference>
<keyword evidence="4" id="KW-1185">Reference proteome</keyword>
<dbReference type="STRING" id="937218.SAMN06297251_113103"/>
<dbReference type="Proteomes" id="UP000192656">
    <property type="component" value="Unassembled WGS sequence"/>
</dbReference>
<evidence type="ECO:0000313" key="4">
    <source>
        <dbReference type="Proteomes" id="UP000192656"/>
    </source>
</evidence>
<protein>
    <submittedName>
        <fullName evidence="3">DnaJ domain-containing protein</fullName>
    </submittedName>
</protein>
<dbReference type="SMART" id="SM00271">
    <property type="entry name" value="DnaJ"/>
    <property type="match status" value="1"/>
</dbReference>
<dbReference type="Pfam" id="PF00226">
    <property type="entry name" value="DnaJ"/>
    <property type="match status" value="1"/>
</dbReference>
<accession>A0A1W2D9G4</accession>
<dbReference type="Gene3D" id="1.10.287.110">
    <property type="entry name" value="DnaJ domain"/>
    <property type="match status" value="1"/>
</dbReference>